<dbReference type="RefSeq" id="WP_069480780.1">
    <property type="nucleotide sequence ID" value="NZ_KV766182.1"/>
</dbReference>
<name>A0A1E4R5L1_9BACI</name>
<evidence type="ECO:0000313" key="3">
    <source>
        <dbReference type="Proteomes" id="UP000094784"/>
    </source>
</evidence>
<organism evidence="2 3">
    <name type="scientific">Lysinibacillus fusiformis</name>
    <dbReference type="NCBI Taxonomy" id="28031"/>
    <lineage>
        <taxon>Bacteria</taxon>
        <taxon>Bacillati</taxon>
        <taxon>Bacillota</taxon>
        <taxon>Bacilli</taxon>
        <taxon>Bacillales</taxon>
        <taxon>Bacillaceae</taxon>
        <taxon>Lysinibacillus</taxon>
    </lineage>
</organism>
<evidence type="ECO:0000256" key="1">
    <source>
        <dbReference type="SAM" id="SignalP"/>
    </source>
</evidence>
<feature type="signal peptide" evidence="1">
    <location>
        <begin position="1"/>
        <end position="22"/>
    </location>
</feature>
<reference evidence="2 3" key="1">
    <citation type="submission" date="2016-09" db="EMBL/GenBank/DDBJ databases">
        <title>Draft genome sequence of the soil isolate, Lysinibacillus fusiformis M5, a potential hypoxanthine producer.</title>
        <authorList>
            <person name="Gallegos-Monterrosa R."/>
            <person name="Maroti G."/>
            <person name="Balint B."/>
            <person name="Kovacs A.T."/>
        </authorList>
    </citation>
    <scope>NUCLEOTIDE SEQUENCE [LARGE SCALE GENOMIC DNA]</scope>
    <source>
        <strain evidence="2 3">M5</strain>
    </source>
</reference>
<proteinExistence type="predicted"/>
<dbReference type="OrthoDB" id="2452916at2"/>
<dbReference type="Proteomes" id="UP000094784">
    <property type="component" value="Unassembled WGS sequence"/>
</dbReference>
<comment type="caution">
    <text evidence="2">The sequence shown here is derived from an EMBL/GenBank/DDBJ whole genome shotgun (WGS) entry which is preliminary data.</text>
</comment>
<accession>A0A1E4R5L1</accession>
<gene>
    <name evidence="2" type="ORF">BG258_07350</name>
</gene>
<sequence>MKKMFVSVLFAMLILSACNSSKLSFSEIDNVPRKIEEHIDSNLKLQSINDGTKGYYIIFHSNGEIEADLDPQDNIVNIIFNELNPQDKEIKRNVYYLTIDSTHDTINVLVNGEEIPFDEATIVLQKGAFL</sequence>
<dbReference type="EMBL" id="MECQ01000001">
    <property type="protein sequence ID" value="ODV55729.1"/>
    <property type="molecule type" value="Genomic_DNA"/>
</dbReference>
<dbReference type="PROSITE" id="PS51257">
    <property type="entry name" value="PROKAR_LIPOPROTEIN"/>
    <property type="match status" value="1"/>
</dbReference>
<evidence type="ECO:0008006" key="4">
    <source>
        <dbReference type="Google" id="ProtNLM"/>
    </source>
</evidence>
<evidence type="ECO:0000313" key="2">
    <source>
        <dbReference type="EMBL" id="ODV55729.1"/>
    </source>
</evidence>
<keyword evidence="1" id="KW-0732">Signal</keyword>
<protein>
    <recommendedName>
        <fullName evidence="4">Peptidylprolyl isomerase</fullName>
    </recommendedName>
</protein>
<dbReference type="AlphaFoldDB" id="A0A1E4R5L1"/>
<feature type="chain" id="PRO_5039155191" description="Peptidylprolyl isomerase" evidence="1">
    <location>
        <begin position="23"/>
        <end position="130"/>
    </location>
</feature>